<keyword evidence="7" id="KW-1185">Reference proteome</keyword>
<evidence type="ECO:0000256" key="1">
    <source>
        <dbReference type="ARBA" id="ARBA00006885"/>
    </source>
</evidence>
<feature type="domain" description="Coenzyme Q-binding protein COQ10 START" evidence="4">
    <location>
        <begin position="94"/>
        <end position="262"/>
    </location>
</feature>
<dbReference type="CDD" id="cd07813">
    <property type="entry name" value="COQ10p_like"/>
    <property type="match status" value="1"/>
</dbReference>
<dbReference type="PANTHER" id="PTHR12901:SF10">
    <property type="entry name" value="COENZYME Q-BINDING PROTEIN COQ10, MITOCHONDRIAL"/>
    <property type="match status" value="1"/>
</dbReference>
<dbReference type="GO" id="GO:0045333">
    <property type="term" value="P:cellular respiration"/>
    <property type="evidence" value="ECO:0007669"/>
    <property type="project" value="InterPro"/>
</dbReference>
<dbReference type="Proteomes" id="UP000324748">
    <property type="component" value="Unassembled WGS sequence"/>
</dbReference>
<evidence type="ECO:0000313" key="8">
    <source>
        <dbReference type="Proteomes" id="UP000325313"/>
    </source>
</evidence>
<evidence type="ECO:0000313" key="5">
    <source>
        <dbReference type="EMBL" id="KAA1110404.1"/>
    </source>
</evidence>
<reference evidence="7 8" key="1">
    <citation type="submission" date="2019-05" db="EMBL/GenBank/DDBJ databases">
        <title>Emergence of the Ug99 lineage of the wheat stem rust pathogen through somatic hybridization.</title>
        <authorList>
            <person name="Li F."/>
            <person name="Upadhyaya N.M."/>
            <person name="Sperschneider J."/>
            <person name="Matny O."/>
            <person name="Nguyen-Phuc H."/>
            <person name="Mago R."/>
            <person name="Raley C."/>
            <person name="Miller M.E."/>
            <person name="Silverstein K.A.T."/>
            <person name="Henningsen E."/>
            <person name="Hirsch C.D."/>
            <person name="Visser B."/>
            <person name="Pretorius Z.A."/>
            <person name="Steffenson B.J."/>
            <person name="Schwessinger B."/>
            <person name="Dodds P.N."/>
            <person name="Figueroa M."/>
        </authorList>
    </citation>
    <scope>NUCLEOTIDE SEQUENCE [LARGE SCALE GENOMIC DNA]</scope>
    <source>
        <strain evidence="5">21-0</strain>
        <strain evidence="6 8">Ug99</strain>
    </source>
</reference>
<proteinExistence type="inferred from homology"/>
<comment type="function">
    <text evidence="3">Required for the function of coenzyme Q in the respiratory chain. May serve as a chaperone or may be involved in the transport of Q6 from its site of synthesis to the catalytic sites of the respiratory complexes.</text>
</comment>
<dbReference type="InterPro" id="IPR005031">
    <property type="entry name" value="COQ10_START"/>
</dbReference>
<gene>
    <name evidence="5" type="ORF">PGT21_020545</name>
    <name evidence="6" type="ORF">PGTUg99_011290</name>
</gene>
<evidence type="ECO:0000256" key="3">
    <source>
        <dbReference type="ARBA" id="ARBA00024947"/>
    </source>
</evidence>
<dbReference type="Pfam" id="PF03364">
    <property type="entry name" value="Polyketide_cyc"/>
    <property type="match status" value="1"/>
</dbReference>
<dbReference type="PANTHER" id="PTHR12901">
    <property type="entry name" value="SPERM PROTEIN HOMOLOG"/>
    <property type="match status" value="1"/>
</dbReference>
<dbReference type="Gene3D" id="3.30.530.20">
    <property type="match status" value="1"/>
</dbReference>
<protein>
    <recommendedName>
        <fullName evidence="4">Coenzyme Q-binding protein COQ10 START domain-containing protein</fullName>
    </recommendedName>
</protein>
<dbReference type="Proteomes" id="UP000325313">
    <property type="component" value="Unassembled WGS sequence"/>
</dbReference>
<sequence length="276" mass="31084">MYHRNSLSARGLTRSLVQLVSAARPTSFPQVQPQAIINKSNKVLFSRTFFDLPSFPPSKPSESEVQSVEDLYAKDRLFSKKGDLLVYKETKRLPYTKEQLYGVIADVEAYPQFVPFCTGSNVYSVETLGDSSSSERPKDNRARPWLEGGYSGEIHLLQKELSVGFKGIEEKYISHVECRKWDTVKATASNSKLFKHLTSTWTFKSPAEISFPQSVLQTNDPSSSNSTYISLHLAFAFASPVHAAISELFWKAVSERMVSSFEARVRQVHGRPTQKC</sequence>
<dbReference type="SUPFAM" id="SSF55961">
    <property type="entry name" value="Bet v1-like"/>
    <property type="match status" value="1"/>
</dbReference>
<dbReference type="InterPro" id="IPR023393">
    <property type="entry name" value="START-like_dom_sf"/>
</dbReference>
<comment type="similarity">
    <text evidence="1">Belongs to the COQ10 family.</text>
</comment>
<dbReference type="EMBL" id="VDEP01000044">
    <property type="protein sequence ID" value="KAA1134880.1"/>
    <property type="molecule type" value="Genomic_DNA"/>
</dbReference>
<evidence type="ECO:0000259" key="4">
    <source>
        <dbReference type="Pfam" id="PF03364"/>
    </source>
</evidence>
<organism evidence="5 7">
    <name type="scientific">Puccinia graminis f. sp. tritici</name>
    <dbReference type="NCBI Taxonomy" id="56615"/>
    <lineage>
        <taxon>Eukaryota</taxon>
        <taxon>Fungi</taxon>
        <taxon>Dikarya</taxon>
        <taxon>Basidiomycota</taxon>
        <taxon>Pucciniomycotina</taxon>
        <taxon>Pucciniomycetes</taxon>
        <taxon>Pucciniales</taxon>
        <taxon>Pucciniaceae</taxon>
        <taxon>Puccinia</taxon>
    </lineage>
</organism>
<evidence type="ECO:0000256" key="2">
    <source>
        <dbReference type="ARBA" id="ARBA00011814"/>
    </source>
</evidence>
<dbReference type="AlphaFoldDB" id="A0A5B0QBQ6"/>
<comment type="caution">
    <text evidence="5">The sequence shown here is derived from an EMBL/GenBank/DDBJ whole genome shotgun (WGS) entry which is preliminary data.</text>
</comment>
<dbReference type="EMBL" id="VSWC01000027">
    <property type="protein sequence ID" value="KAA1110404.1"/>
    <property type="molecule type" value="Genomic_DNA"/>
</dbReference>
<accession>A0A5B0QBQ6</accession>
<evidence type="ECO:0000313" key="7">
    <source>
        <dbReference type="Proteomes" id="UP000324748"/>
    </source>
</evidence>
<evidence type="ECO:0000313" key="6">
    <source>
        <dbReference type="EMBL" id="KAA1134880.1"/>
    </source>
</evidence>
<dbReference type="GO" id="GO:0048039">
    <property type="term" value="F:ubiquinone binding"/>
    <property type="evidence" value="ECO:0007669"/>
    <property type="project" value="InterPro"/>
</dbReference>
<dbReference type="OMA" id="QLHAAMM"/>
<name>A0A5B0QBQ6_PUCGR</name>
<dbReference type="OrthoDB" id="292693at2759"/>
<comment type="subunit">
    <text evidence="2">Interacts with coenzyme Q.</text>
</comment>
<dbReference type="GO" id="GO:0005739">
    <property type="term" value="C:mitochondrion"/>
    <property type="evidence" value="ECO:0007669"/>
    <property type="project" value="TreeGrafter"/>
</dbReference>
<dbReference type="InterPro" id="IPR044996">
    <property type="entry name" value="COQ10-like"/>
</dbReference>